<dbReference type="EMBL" id="CAFBQL010000004">
    <property type="protein sequence ID" value="CAB5057046.1"/>
    <property type="molecule type" value="Genomic_DNA"/>
</dbReference>
<dbReference type="AlphaFoldDB" id="A0A6J7D6Y1"/>
<name>A0A6J7D6Y1_9ZZZZ</name>
<gene>
    <name evidence="10" type="ORF">UFOPK2289_00427</name>
    <name evidence="11" type="ORF">UFOPK2822_00158</name>
    <name evidence="12" type="ORF">UFOPK3346_00690</name>
    <name evidence="13" type="ORF">UFOPK3670_00629</name>
    <name evidence="14" type="ORF">UFOPK4308_00695</name>
</gene>
<dbReference type="GO" id="GO:0016020">
    <property type="term" value="C:membrane"/>
    <property type="evidence" value="ECO:0007669"/>
    <property type="project" value="UniProtKB-SubCell"/>
</dbReference>
<evidence type="ECO:0000256" key="5">
    <source>
        <dbReference type="ARBA" id="ARBA00022679"/>
    </source>
</evidence>
<evidence type="ECO:0000256" key="6">
    <source>
        <dbReference type="ARBA" id="ARBA00022692"/>
    </source>
</evidence>
<dbReference type="GO" id="GO:0042371">
    <property type="term" value="P:vitamin K biosynthetic process"/>
    <property type="evidence" value="ECO:0007669"/>
    <property type="project" value="TreeGrafter"/>
</dbReference>
<dbReference type="PIRSF" id="PIRSF005355">
    <property type="entry name" value="UBIAD1"/>
    <property type="match status" value="1"/>
</dbReference>
<evidence type="ECO:0000313" key="10">
    <source>
        <dbReference type="EMBL" id="CAB4659873.1"/>
    </source>
</evidence>
<evidence type="ECO:0000256" key="7">
    <source>
        <dbReference type="ARBA" id="ARBA00022989"/>
    </source>
</evidence>
<evidence type="ECO:0000313" key="11">
    <source>
        <dbReference type="EMBL" id="CAB4740708.1"/>
    </source>
</evidence>
<protein>
    <submittedName>
        <fullName evidence="12">Unannotated protein</fullName>
    </submittedName>
</protein>
<dbReference type="HAMAP" id="MF_01937">
    <property type="entry name" value="MenA_1"/>
    <property type="match status" value="1"/>
</dbReference>
<keyword evidence="3" id="KW-0474">Menaquinone biosynthesis</keyword>
<dbReference type="InterPro" id="IPR000537">
    <property type="entry name" value="UbiA_prenyltransferase"/>
</dbReference>
<feature type="transmembrane region" description="Helical" evidence="9">
    <location>
        <begin position="260"/>
        <end position="284"/>
    </location>
</feature>
<dbReference type="CDD" id="cd13962">
    <property type="entry name" value="PT_UbiA_UBIAD1"/>
    <property type="match status" value="1"/>
</dbReference>
<evidence type="ECO:0000256" key="1">
    <source>
        <dbReference type="ARBA" id="ARBA00004141"/>
    </source>
</evidence>
<comment type="subcellular location">
    <subcellularLocation>
        <location evidence="1">Membrane</location>
        <topology evidence="1">Multi-pass membrane protein</topology>
    </subcellularLocation>
</comment>
<organism evidence="12">
    <name type="scientific">freshwater metagenome</name>
    <dbReference type="NCBI Taxonomy" id="449393"/>
    <lineage>
        <taxon>unclassified sequences</taxon>
        <taxon>metagenomes</taxon>
        <taxon>ecological metagenomes</taxon>
    </lineage>
</organism>
<dbReference type="GO" id="GO:0009234">
    <property type="term" value="P:menaquinone biosynthetic process"/>
    <property type="evidence" value="ECO:0007669"/>
    <property type="project" value="UniProtKB-UniPathway"/>
</dbReference>
<dbReference type="EMBL" id="CAEZZC010000002">
    <property type="protein sequence ID" value="CAB4740708.1"/>
    <property type="molecule type" value="Genomic_DNA"/>
</dbReference>
<evidence type="ECO:0000256" key="2">
    <source>
        <dbReference type="ARBA" id="ARBA00004863"/>
    </source>
</evidence>
<feature type="transmembrane region" description="Helical" evidence="9">
    <location>
        <begin position="139"/>
        <end position="158"/>
    </location>
</feature>
<dbReference type="Gene3D" id="1.10.357.140">
    <property type="entry name" value="UbiA prenyltransferase"/>
    <property type="match status" value="1"/>
</dbReference>
<feature type="transmembrane region" description="Helical" evidence="9">
    <location>
        <begin position="214"/>
        <end position="240"/>
    </location>
</feature>
<dbReference type="EMBL" id="CAFBMV010000004">
    <property type="protein sequence ID" value="CAB4920458.1"/>
    <property type="molecule type" value="Genomic_DNA"/>
</dbReference>
<feature type="transmembrane region" description="Helical" evidence="9">
    <location>
        <begin position="164"/>
        <end position="185"/>
    </location>
</feature>
<reference evidence="12" key="1">
    <citation type="submission" date="2020-05" db="EMBL/GenBank/DDBJ databases">
        <authorList>
            <person name="Chiriac C."/>
            <person name="Salcher M."/>
            <person name="Ghai R."/>
            <person name="Kavagutti S V."/>
        </authorList>
    </citation>
    <scope>NUCLEOTIDE SEQUENCE</scope>
</reference>
<keyword evidence="8 9" id="KW-0472">Membrane</keyword>
<dbReference type="PANTHER" id="PTHR13929:SF0">
    <property type="entry name" value="UBIA PRENYLTRANSFERASE DOMAIN-CONTAINING PROTEIN 1"/>
    <property type="match status" value="1"/>
</dbReference>
<dbReference type="Pfam" id="PF01040">
    <property type="entry name" value="UbiA"/>
    <property type="match status" value="1"/>
</dbReference>
<evidence type="ECO:0000256" key="9">
    <source>
        <dbReference type="SAM" id="Phobius"/>
    </source>
</evidence>
<evidence type="ECO:0000256" key="8">
    <source>
        <dbReference type="ARBA" id="ARBA00023136"/>
    </source>
</evidence>
<evidence type="ECO:0000256" key="3">
    <source>
        <dbReference type="ARBA" id="ARBA00022428"/>
    </source>
</evidence>
<feature type="transmembrane region" description="Helical" evidence="9">
    <location>
        <begin position="103"/>
        <end position="127"/>
    </location>
</feature>
<dbReference type="InterPro" id="IPR044878">
    <property type="entry name" value="UbiA_sf"/>
</dbReference>
<keyword evidence="6 9" id="KW-0812">Transmembrane</keyword>
<dbReference type="PANTHER" id="PTHR13929">
    <property type="entry name" value="1,4-DIHYDROXY-2-NAPHTHOATE OCTAPRENYLTRANSFERASE"/>
    <property type="match status" value="1"/>
</dbReference>
<feature type="transmembrane region" description="Helical" evidence="9">
    <location>
        <begin position="40"/>
        <end position="56"/>
    </location>
</feature>
<keyword evidence="5" id="KW-0808">Transferase</keyword>
<evidence type="ECO:0000313" key="14">
    <source>
        <dbReference type="EMBL" id="CAB5057046.1"/>
    </source>
</evidence>
<comment type="pathway">
    <text evidence="2">Quinol/quinone metabolism; menaquinone biosynthesis.</text>
</comment>
<dbReference type="EMBL" id="CAFBLE010000004">
    <property type="protein sequence ID" value="CAB4864888.1"/>
    <property type="molecule type" value="Genomic_DNA"/>
</dbReference>
<dbReference type="NCBIfam" id="TIGR00751">
    <property type="entry name" value="menA"/>
    <property type="match status" value="1"/>
</dbReference>
<evidence type="ECO:0000313" key="12">
    <source>
        <dbReference type="EMBL" id="CAB4864888.1"/>
    </source>
</evidence>
<dbReference type="NCBIfam" id="NF004751">
    <property type="entry name" value="PRK06080.1-3"/>
    <property type="match status" value="1"/>
</dbReference>
<dbReference type="InterPro" id="IPR026046">
    <property type="entry name" value="UBIAD1"/>
</dbReference>
<evidence type="ECO:0000313" key="13">
    <source>
        <dbReference type="EMBL" id="CAB4920458.1"/>
    </source>
</evidence>
<sequence length="285" mass="29764">MASAKLWVQGARPRTLPAAVAPVLVATALAKSNANIAHALLALVVSLALQIGVNYANDYSDGIRGSDADRVGPTRLVGSGLASAQAVKNAALISFLVAAIAGLLLAILTAWWLVIVGVISIFAAWAYTGGKKPYGYSGYGEISVFIFFGVVATVGSYYVQTEIFTLKSFIVSIPVGAIACALLAINNIRDRAKDALVGKHTLAVRLGEGGSRNFYIALLASAHVAALMIFSPWAILTLALTPLTFSLMKRVKSGVEGLALIPVLAKTGELQLLFAALLAIALWLS</sequence>
<keyword evidence="7 9" id="KW-1133">Transmembrane helix</keyword>
<keyword evidence="4" id="KW-1003">Cell membrane</keyword>
<accession>A0A6J7D6Y1</accession>
<dbReference type="InterPro" id="IPR004657">
    <property type="entry name" value="MenA"/>
</dbReference>
<dbReference type="GO" id="GO:0046428">
    <property type="term" value="F:1,4-dihydroxy-2-naphthoate polyprenyltransferase activity"/>
    <property type="evidence" value="ECO:0007669"/>
    <property type="project" value="InterPro"/>
</dbReference>
<dbReference type="EMBL" id="CAEZWT010000007">
    <property type="protein sequence ID" value="CAB4659873.1"/>
    <property type="molecule type" value="Genomic_DNA"/>
</dbReference>
<evidence type="ECO:0000256" key="4">
    <source>
        <dbReference type="ARBA" id="ARBA00022475"/>
    </source>
</evidence>
<dbReference type="UniPathway" id="UPA00079"/>
<proteinExistence type="inferred from homology"/>